<keyword evidence="4" id="KW-1185">Reference proteome</keyword>
<proteinExistence type="predicted"/>
<dbReference type="Gene3D" id="1.10.30.50">
    <property type="match status" value="1"/>
</dbReference>
<evidence type="ECO:0000259" key="2">
    <source>
        <dbReference type="SMART" id="SM00507"/>
    </source>
</evidence>
<dbReference type="CDD" id="cd00085">
    <property type="entry name" value="HNHc"/>
    <property type="match status" value="1"/>
</dbReference>
<feature type="region of interest" description="Disordered" evidence="1">
    <location>
        <begin position="480"/>
        <end position="519"/>
    </location>
</feature>
<protein>
    <submittedName>
        <fullName evidence="3">DUF222 domain-containing protein</fullName>
    </submittedName>
</protein>
<feature type="domain" description="HNH nuclease" evidence="2">
    <location>
        <begin position="318"/>
        <end position="371"/>
    </location>
</feature>
<evidence type="ECO:0000313" key="3">
    <source>
        <dbReference type="EMBL" id="MFA1556548.1"/>
    </source>
</evidence>
<dbReference type="Proteomes" id="UP001569904">
    <property type="component" value="Unassembled WGS sequence"/>
</dbReference>
<organism evidence="3 4">
    <name type="scientific">Actinomadura chokoriensis</name>
    <dbReference type="NCBI Taxonomy" id="454156"/>
    <lineage>
        <taxon>Bacteria</taxon>
        <taxon>Bacillati</taxon>
        <taxon>Actinomycetota</taxon>
        <taxon>Actinomycetes</taxon>
        <taxon>Streptosporangiales</taxon>
        <taxon>Thermomonosporaceae</taxon>
        <taxon>Actinomadura</taxon>
    </lineage>
</organism>
<feature type="compositionally biased region" description="Low complexity" evidence="1">
    <location>
        <begin position="399"/>
        <end position="431"/>
    </location>
</feature>
<feature type="region of interest" description="Disordered" evidence="1">
    <location>
        <begin position="399"/>
        <end position="433"/>
    </location>
</feature>
<comment type="caution">
    <text evidence="3">The sequence shown here is derived from an EMBL/GenBank/DDBJ whole genome shotgun (WGS) entry which is preliminary data.</text>
</comment>
<reference evidence="3 4" key="1">
    <citation type="submission" date="2023-11" db="EMBL/GenBank/DDBJ databases">
        <title>Actinomadura monticuli sp. nov., isolated from volcanic ash.</title>
        <authorList>
            <person name="Lee S.D."/>
            <person name="Yang H."/>
            <person name="Kim I.S."/>
        </authorList>
    </citation>
    <scope>NUCLEOTIDE SEQUENCE [LARGE SCALE GENOMIC DNA]</scope>
    <source>
        <strain evidence="3 4">DSM 45346</strain>
    </source>
</reference>
<accession>A0ABV4R2T7</accession>
<dbReference type="Pfam" id="PF02720">
    <property type="entry name" value="DUF222"/>
    <property type="match status" value="1"/>
</dbReference>
<evidence type="ECO:0000256" key="1">
    <source>
        <dbReference type="SAM" id="MobiDB-lite"/>
    </source>
</evidence>
<dbReference type="SMART" id="SM00507">
    <property type="entry name" value="HNHc"/>
    <property type="match status" value="1"/>
</dbReference>
<dbReference type="InterPro" id="IPR003870">
    <property type="entry name" value="DUF222"/>
</dbReference>
<name>A0ABV4R2T7_9ACTN</name>
<feature type="compositionally biased region" description="Low complexity" evidence="1">
    <location>
        <begin position="484"/>
        <end position="505"/>
    </location>
</feature>
<evidence type="ECO:0000313" key="4">
    <source>
        <dbReference type="Proteomes" id="UP001569904"/>
    </source>
</evidence>
<dbReference type="RefSeq" id="WP_371943297.1">
    <property type="nucleotide sequence ID" value="NZ_JAXCEH010000016.1"/>
</dbReference>
<gene>
    <name evidence="3" type="ORF">SM436_22890</name>
</gene>
<sequence>MCSVTDMDLGATSTQELVDVAAAIAAELAARPAPESASVCMELAETLAAATDAQEGALAGLIGQVDAAGEVRRWGLPSTQAWLRSRLGMRESRARERLTLARHRHRLPEVRERLASGELSYGYAATVAEAVARLDDQDCAKAETLLLDMVGQGVSPGKLAVFGRRIRDVIAERDGHDEPPAEARRGYERSWITSTRSLDGGRYINGWLNAEDAAIWAGTLAPLAKPAGPDDDRDLAERTAAALSGVLSGGHKATKVTVICDLETLTGGPVPARLTDGSPIPAPQARRIALAAGVSPLLLAGGHTPLYLGHKVRFATAAQRQVLETRYPTCAVEGCEVPGSLCEVDHVNGWALGDSPTDIDKLALCCGWHNRYKHANPRQLHASHDFTTGRYTYRLLPPAITRTGAPPAPAPRAADPPATNRRPADAPATDVRAADVRAADVRAADVRAADVRAAEVRAAEVRAADVRAADVRAADVRAAEVRAAEVPAADTSAADTPANDAPANDVQAADVRAPYDRAA</sequence>
<dbReference type="EMBL" id="JAXCEH010000016">
    <property type="protein sequence ID" value="MFA1556548.1"/>
    <property type="molecule type" value="Genomic_DNA"/>
</dbReference>
<dbReference type="InterPro" id="IPR003615">
    <property type="entry name" value="HNH_nuc"/>
</dbReference>
<dbReference type="Gene3D" id="2.160.20.80">
    <property type="entry name" value="E3 ubiquitin-protein ligase SopA"/>
    <property type="match status" value="1"/>
</dbReference>